<dbReference type="Proteomes" id="UP000199137">
    <property type="component" value="Unassembled WGS sequence"/>
</dbReference>
<reference evidence="2" key="1">
    <citation type="submission" date="2016-10" db="EMBL/GenBank/DDBJ databases">
        <authorList>
            <person name="Varghese N."/>
            <person name="Submissions S."/>
        </authorList>
    </citation>
    <scope>NUCLEOTIDE SEQUENCE [LARGE SCALE GENOMIC DNA]</scope>
    <source>
        <strain evidence="2">DSM 44637</strain>
    </source>
</reference>
<name>A0A1I5S1A4_9PSEU</name>
<proteinExistence type="predicted"/>
<accession>A0A1I5S1A4</accession>
<dbReference type="STRING" id="112413.SAMN05421854_106149"/>
<organism evidence="1 2">
    <name type="scientific">Amycolatopsis rubida</name>
    <dbReference type="NCBI Taxonomy" id="112413"/>
    <lineage>
        <taxon>Bacteria</taxon>
        <taxon>Bacillati</taxon>
        <taxon>Actinomycetota</taxon>
        <taxon>Actinomycetes</taxon>
        <taxon>Pseudonocardiales</taxon>
        <taxon>Pseudonocardiaceae</taxon>
        <taxon>Amycolatopsis</taxon>
    </lineage>
</organism>
<protein>
    <submittedName>
        <fullName evidence="1">Uncharacterized protein</fullName>
    </submittedName>
</protein>
<evidence type="ECO:0000313" key="1">
    <source>
        <dbReference type="EMBL" id="SFP64552.1"/>
    </source>
</evidence>
<dbReference type="EMBL" id="FOWC01000006">
    <property type="protein sequence ID" value="SFP64552.1"/>
    <property type="molecule type" value="Genomic_DNA"/>
</dbReference>
<sequence>MAVQCGPDLPVGVGRLRAQDRAGTEAFVHYDLAATRLAPFGAWLFHRARMREPLGRHDGVASARRAHSDTVLLSAAQAAGMATFFFEATRYTDPLCAAMRPVVGLGPPLTGEVLRALGRRARGLAPAR</sequence>
<dbReference type="AlphaFoldDB" id="A0A1I5S1A4"/>
<gene>
    <name evidence="1" type="ORF">SAMN05421854_106149</name>
</gene>
<evidence type="ECO:0000313" key="2">
    <source>
        <dbReference type="Proteomes" id="UP000199137"/>
    </source>
</evidence>